<reference evidence="11" key="1">
    <citation type="submission" date="2023-08" db="EMBL/GenBank/DDBJ databases">
        <authorList>
            <person name="Audoor S."/>
            <person name="Bilcke G."/>
        </authorList>
    </citation>
    <scope>NUCLEOTIDE SEQUENCE</scope>
</reference>
<sequence length="538" mass="61088">MRKHVLMRKHIHYEDVVGKMFLQQFIYNVFSALLLSACSKAGDYKADQMVRPSLPCLFRETPDENAWRYGDFQAKPDAVSSMDSGCDPFAMMELRTLYTRRNATIVDEEKCTAMLLSTLIALERQGTNTSNLYFPFIIGKGHTATLHAAHFRQQDRKEVGKTSRENVEKIPTVSSVGGFDLNSNEERTNLFVALCVMLHNIKKAFSAEENKAGMEKHKKTLARSRQTFPSVFVSTRTGFSTSTSSSTSREMETPNISQRRKRTNSGDEDKDKDDLARQAARCGGLFCAIEHPWPRPIFIGEDFNVAYQGTSPYYFHATHASTGVECFLKLWRQDEGGFDDVRNEMRFLKEAQNHDIAVAKMITDDVVPFSLHDINFEVLATEYIESSPVSSVDELLEFSLALMRVVSKLHENARILHCDIKPNNLRWHSSRRQVYLIDFGHAQLVEGAKYCKATRDFEAPELREKMLPHSRETDSYSVGATILCAWNDCSRHVSLGEDTLDSRKTTKLRVVGESLMAPVHERVSLNHAICSLLQTLEE</sequence>
<dbReference type="GO" id="GO:0004674">
    <property type="term" value="F:protein serine/threonine kinase activity"/>
    <property type="evidence" value="ECO:0007669"/>
    <property type="project" value="UniProtKB-KW"/>
</dbReference>
<keyword evidence="12" id="KW-1185">Reference proteome</keyword>
<dbReference type="Gene3D" id="1.10.510.10">
    <property type="entry name" value="Transferase(Phosphotransferase) domain 1"/>
    <property type="match status" value="1"/>
</dbReference>
<evidence type="ECO:0000259" key="10">
    <source>
        <dbReference type="PROSITE" id="PS50011"/>
    </source>
</evidence>
<keyword evidence="3" id="KW-0808">Transferase</keyword>
<dbReference type="SUPFAM" id="SSF56112">
    <property type="entry name" value="Protein kinase-like (PK-like)"/>
    <property type="match status" value="1"/>
</dbReference>
<evidence type="ECO:0000256" key="2">
    <source>
        <dbReference type="ARBA" id="ARBA00022527"/>
    </source>
</evidence>
<evidence type="ECO:0000256" key="6">
    <source>
        <dbReference type="ARBA" id="ARBA00022840"/>
    </source>
</evidence>
<proteinExistence type="predicted"/>
<feature type="domain" description="Protein kinase" evidence="10">
    <location>
        <begin position="300"/>
        <end position="538"/>
    </location>
</feature>
<evidence type="ECO:0000256" key="9">
    <source>
        <dbReference type="SAM" id="MobiDB-lite"/>
    </source>
</evidence>
<evidence type="ECO:0000256" key="1">
    <source>
        <dbReference type="ARBA" id="ARBA00012513"/>
    </source>
</evidence>
<evidence type="ECO:0000256" key="5">
    <source>
        <dbReference type="ARBA" id="ARBA00022777"/>
    </source>
</evidence>
<name>A0AAD2FMZ2_9STRA</name>
<dbReference type="PROSITE" id="PS50011">
    <property type="entry name" value="PROTEIN_KINASE_DOM"/>
    <property type="match status" value="1"/>
</dbReference>
<comment type="catalytic activity">
    <reaction evidence="7">
        <text>L-threonyl-[protein] + ATP = O-phospho-L-threonyl-[protein] + ADP + H(+)</text>
        <dbReference type="Rhea" id="RHEA:46608"/>
        <dbReference type="Rhea" id="RHEA-COMP:11060"/>
        <dbReference type="Rhea" id="RHEA-COMP:11605"/>
        <dbReference type="ChEBI" id="CHEBI:15378"/>
        <dbReference type="ChEBI" id="CHEBI:30013"/>
        <dbReference type="ChEBI" id="CHEBI:30616"/>
        <dbReference type="ChEBI" id="CHEBI:61977"/>
        <dbReference type="ChEBI" id="CHEBI:456216"/>
        <dbReference type="EC" id="2.7.11.1"/>
    </reaction>
</comment>
<dbReference type="SMART" id="SM00220">
    <property type="entry name" value="S_TKc"/>
    <property type="match status" value="1"/>
</dbReference>
<comment type="caution">
    <text evidence="11">The sequence shown here is derived from an EMBL/GenBank/DDBJ whole genome shotgun (WGS) entry which is preliminary data.</text>
</comment>
<evidence type="ECO:0000256" key="7">
    <source>
        <dbReference type="ARBA" id="ARBA00047899"/>
    </source>
</evidence>
<evidence type="ECO:0000256" key="8">
    <source>
        <dbReference type="ARBA" id="ARBA00048679"/>
    </source>
</evidence>
<dbReference type="EMBL" id="CAKOGP040001714">
    <property type="protein sequence ID" value="CAJ1946662.1"/>
    <property type="molecule type" value="Genomic_DNA"/>
</dbReference>
<keyword evidence="4" id="KW-0547">Nucleotide-binding</keyword>
<evidence type="ECO:0000313" key="11">
    <source>
        <dbReference type="EMBL" id="CAJ1946662.1"/>
    </source>
</evidence>
<comment type="catalytic activity">
    <reaction evidence="8">
        <text>L-seryl-[protein] + ATP = O-phospho-L-seryl-[protein] + ADP + H(+)</text>
        <dbReference type="Rhea" id="RHEA:17989"/>
        <dbReference type="Rhea" id="RHEA-COMP:9863"/>
        <dbReference type="Rhea" id="RHEA-COMP:11604"/>
        <dbReference type="ChEBI" id="CHEBI:15378"/>
        <dbReference type="ChEBI" id="CHEBI:29999"/>
        <dbReference type="ChEBI" id="CHEBI:30616"/>
        <dbReference type="ChEBI" id="CHEBI:83421"/>
        <dbReference type="ChEBI" id="CHEBI:456216"/>
        <dbReference type="EC" id="2.7.11.1"/>
    </reaction>
</comment>
<dbReference type="Proteomes" id="UP001295423">
    <property type="component" value="Unassembled WGS sequence"/>
</dbReference>
<keyword evidence="2" id="KW-0723">Serine/threonine-protein kinase</keyword>
<keyword evidence="6" id="KW-0067">ATP-binding</keyword>
<evidence type="ECO:0000256" key="4">
    <source>
        <dbReference type="ARBA" id="ARBA00022741"/>
    </source>
</evidence>
<feature type="region of interest" description="Disordered" evidence="9">
    <location>
        <begin position="236"/>
        <end position="274"/>
    </location>
</feature>
<accession>A0AAD2FMZ2</accession>
<evidence type="ECO:0000313" key="12">
    <source>
        <dbReference type="Proteomes" id="UP001295423"/>
    </source>
</evidence>
<feature type="compositionally biased region" description="Basic and acidic residues" evidence="9">
    <location>
        <begin position="264"/>
        <end position="274"/>
    </location>
</feature>
<dbReference type="InterPro" id="IPR011009">
    <property type="entry name" value="Kinase-like_dom_sf"/>
</dbReference>
<dbReference type="EC" id="2.7.11.1" evidence="1"/>
<dbReference type="PANTHER" id="PTHR24363">
    <property type="entry name" value="SERINE/THREONINE PROTEIN KINASE"/>
    <property type="match status" value="1"/>
</dbReference>
<organism evidence="11 12">
    <name type="scientific">Cylindrotheca closterium</name>
    <dbReference type="NCBI Taxonomy" id="2856"/>
    <lineage>
        <taxon>Eukaryota</taxon>
        <taxon>Sar</taxon>
        <taxon>Stramenopiles</taxon>
        <taxon>Ochrophyta</taxon>
        <taxon>Bacillariophyta</taxon>
        <taxon>Bacillariophyceae</taxon>
        <taxon>Bacillariophycidae</taxon>
        <taxon>Bacillariales</taxon>
        <taxon>Bacillariaceae</taxon>
        <taxon>Cylindrotheca</taxon>
    </lineage>
</organism>
<keyword evidence="5" id="KW-0418">Kinase</keyword>
<evidence type="ECO:0000256" key="3">
    <source>
        <dbReference type="ARBA" id="ARBA00022679"/>
    </source>
</evidence>
<protein>
    <recommendedName>
        <fullName evidence="1">non-specific serine/threonine protein kinase</fullName>
        <ecNumber evidence="1">2.7.11.1</ecNumber>
    </recommendedName>
</protein>
<dbReference type="GO" id="GO:0005524">
    <property type="term" value="F:ATP binding"/>
    <property type="evidence" value="ECO:0007669"/>
    <property type="project" value="UniProtKB-KW"/>
</dbReference>
<dbReference type="AlphaFoldDB" id="A0AAD2FMZ2"/>
<dbReference type="PANTHER" id="PTHR24363:SF0">
    <property type="entry name" value="SERINE_THREONINE KINASE LIKE DOMAIN CONTAINING 1"/>
    <property type="match status" value="1"/>
</dbReference>
<gene>
    <name evidence="11" type="ORF">CYCCA115_LOCUS10775</name>
</gene>
<feature type="compositionally biased region" description="Low complexity" evidence="9">
    <location>
        <begin position="236"/>
        <end position="248"/>
    </location>
</feature>
<dbReference type="Pfam" id="PF00069">
    <property type="entry name" value="Pkinase"/>
    <property type="match status" value="1"/>
</dbReference>
<dbReference type="InterPro" id="IPR000719">
    <property type="entry name" value="Prot_kinase_dom"/>
</dbReference>